<dbReference type="InterPro" id="IPR011146">
    <property type="entry name" value="HIT-like"/>
</dbReference>
<evidence type="ECO:0000259" key="2">
    <source>
        <dbReference type="PROSITE" id="PS51084"/>
    </source>
</evidence>
<dbReference type="AlphaFoldDB" id="A0A0P6YCD2"/>
<name>A0A0P6YCD2_9CHLR</name>
<dbReference type="InterPro" id="IPR036265">
    <property type="entry name" value="HIT-like_sf"/>
</dbReference>
<dbReference type="Pfam" id="PF01230">
    <property type="entry name" value="HIT"/>
    <property type="match status" value="1"/>
</dbReference>
<proteinExistence type="predicted"/>
<dbReference type="RefSeq" id="WP_054533177.1">
    <property type="nucleotide sequence ID" value="NZ_LGKP01000008.1"/>
</dbReference>
<dbReference type="STRING" id="70996.SE18_04270"/>
<gene>
    <name evidence="3" type="ORF">SE18_04270</name>
</gene>
<organism evidence="3 4">
    <name type="scientific">Herpetosiphon geysericola</name>
    <dbReference type="NCBI Taxonomy" id="70996"/>
    <lineage>
        <taxon>Bacteria</taxon>
        <taxon>Bacillati</taxon>
        <taxon>Chloroflexota</taxon>
        <taxon>Chloroflexia</taxon>
        <taxon>Herpetosiphonales</taxon>
        <taxon>Herpetosiphonaceae</taxon>
        <taxon>Herpetosiphon</taxon>
    </lineage>
</organism>
<dbReference type="PROSITE" id="PS51084">
    <property type="entry name" value="HIT_2"/>
    <property type="match status" value="1"/>
</dbReference>
<feature type="short sequence motif" description="Histidine triad motif" evidence="1">
    <location>
        <begin position="95"/>
        <end position="99"/>
    </location>
</feature>
<evidence type="ECO:0000313" key="4">
    <source>
        <dbReference type="Proteomes" id="UP000050277"/>
    </source>
</evidence>
<dbReference type="Proteomes" id="UP000050277">
    <property type="component" value="Unassembled WGS sequence"/>
</dbReference>
<comment type="caution">
    <text evidence="3">The sequence shown here is derived from an EMBL/GenBank/DDBJ whole genome shotgun (WGS) entry which is preliminary data.</text>
</comment>
<evidence type="ECO:0000313" key="3">
    <source>
        <dbReference type="EMBL" id="KPL90984.1"/>
    </source>
</evidence>
<reference evidence="3 4" key="1">
    <citation type="submission" date="2015-07" db="EMBL/GenBank/DDBJ databases">
        <title>Whole genome sequence of Herpetosiphon geysericola DSM 7119.</title>
        <authorList>
            <person name="Hemp J."/>
            <person name="Ward L.M."/>
            <person name="Pace L.A."/>
            <person name="Fischer W.W."/>
        </authorList>
    </citation>
    <scope>NUCLEOTIDE SEQUENCE [LARGE SCALE GENOMIC DNA]</scope>
    <source>
        <strain evidence="3 4">DSM 7119</strain>
    </source>
</reference>
<feature type="domain" description="HIT" evidence="2">
    <location>
        <begin position="5"/>
        <end position="110"/>
    </location>
</feature>
<dbReference type="EMBL" id="LGKP01000008">
    <property type="protein sequence ID" value="KPL90984.1"/>
    <property type="molecule type" value="Genomic_DNA"/>
</dbReference>
<sequence length="127" mass="14520">MNACPFCDPATLEIETMLENRLCYFLQQPDKVLAGSGVIIPKRHCPTRHDMDLDEWDAMQDMLNLVKIFINISHKPLGYTIGWNCGEVTGVVIQHVHMHIIPRLTNELMNGTVHFNLKSTATKRFDN</sequence>
<accession>A0A0P6YCD2</accession>
<dbReference type="Gene3D" id="3.30.428.10">
    <property type="entry name" value="HIT-like"/>
    <property type="match status" value="1"/>
</dbReference>
<keyword evidence="4" id="KW-1185">Reference proteome</keyword>
<dbReference type="InterPro" id="IPR052908">
    <property type="entry name" value="AP-4-A_phosphorylase"/>
</dbReference>
<dbReference type="SUPFAM" id="SSF54197">
    <property type="entry name" value="HIT-like"/>
    <property type="match status" value="1"/>
</dbReference>
<dbReference type="OrthoDB" id="160649at2"/>
<dbReference type="GO" id="GO:0003824">
    <property type="term" value="F:catalytic activity"/>
    <property type="evidence" value="ECO:0007669"/>
    <property type="project" value="InterPro"/>
</dbReference>
<protein>
    <recommendedName>
        <fullName evidence="2">HIT domain-containing protein</fullName>
    </recommendedName>
</protein>
<evidence type="ECO:0000256" key="1">
    <source>
        <dbReference type="PROSITE-ProRule" id="PRU00464"/>
    </source>
</evidence>
<dbReference type="PANTHER" id="PTHR42997">
    <property type="entry name" value="HIT FAMILY HYDROLASE"/>
    <property type="match status" value="1"/>
</dbReference>
<dbReference type="PANTHER" id="PTHR42997:SF1">
    <property type="entry name" value="AP-4-A PHOSPHORYLASE"/>
    <property type="match status" value="1"/>
</dbReference>